<reference evidence="2" key="2">
    <citation type="submission" date="2025-09" db="UniProtKB">
        <authorList>
            <consortium name="Ensembl"/>
        </authorList>
    </citation>
    <scope>IDENTIFICATION</scope>
</reference>
<evidence type="ECO:0000313" key="2">
    <source>
        <dbReference type="Ensembl" id="ENSCGRP00001015312.1"/>
    </source>
</evidence>
<reference evidence="2" key="1">
    <citation type="submission" date="2025-08" db="UniProtKB">
        <authorList>
            <consortium name="Ensembl"/>
        </authorList>
    </citation>
    <scope>IDENTIFICATION</scope>
</reference>
<feature type="transmembrane region" description="Helical" evidence="1">
    <location>
        <begin position="77"/>
        <end position="97"/>
    </location>
</feature>
<dbReference type="AlphaFoldDB" id="A0A8C2MBI3"/>
<keyword evidence="1" id="KW-0472">Membrane</keyword>
<dbReference type="Ensembl" id="ENSCGRT00001019553.1">
    <property type="protein sequence ID" value="ENSCGRP00001015312.1"/>
    <property type="gene ID" value="ENSCGRG00001015955.1"/>
</dbReference>
<name>A0A8C2MBI3_CRIGR</name>
<keyword evidence="1" id="KW-0812">Transmembrane</keyword>
<protein>
    <submittedName>
        <fullName evidence="2">Uncharacterized protein</fullName>
    </submittedName>
</protein>
<dbReference type="Proteomes" id="UP000694386">
    <property type="component" value="Unplaced"/>
</dbReference>
<evidence type="ECO:0000313" key="3">
    <source>
        <dbReference type="Proteomes" id="UP000694386"/>
    </source>
</evidence>
<evidence type="ECO:0000256" key="1">
    <source>
        <dbReference type="SAM" id="Phobius"/>
    </source>
</evidence>
<proteinExistence type="predicted"/>
<keyword evidence="1" id="KW-1133">Transmembrane helix</keyword>
<dbReference type="OMA" id="YIRMEIV"/>
<organism evidence="2 3">
    <name type="scientific">Cricetulus griseus</name>
    <name type="common">Chinese hamster</name>
    <name type="synonym">Cricetulus barabensis griseus</name>
    <dbReference type="NCBI Taxonomy" id="10029"/>
    <lineage>
        <taxon>Eukaryota</taxon>
        <taxon>Metazoa</taxon>
        <taxon>Chordata</taxon>
        <taxon>Craniata</taxon>
        <taxon>Vertebrata</taxon>
        <taxon>Euteleostomi</taxon>
        <taxon>Mammalia</taxon>
        <taxon>Eutheria</taxon>
        <taxon>Euarchontoglires</taxon>
        <taxon>Glires</taxon>
        <taxon>Rodentia</taxon>
        <taxon>Myomorpha</taxon>
        <taxon>Muroidea</taxon>
        <taxon>Cricetidae</taxon>
        <taxon>Cricetinae</taxon>
        <taxon>Cricetulus</taxon>
    </lineage>
</organism>
<sequence length="121" mass="14090">KLSGFHTHFKAFCDLHRRVAAFEYPVAFLSVQLELWVFKGLFGLKKELLAEFQETYVVSLTVRIDTNYTVLYIHGPGILRTFAVLLLIVSLACNLRIKRNRARAWARGLQSPVWWASRYFI</sequence>
<accession>A0A8C2MBI3</accession>